<dbReference type="InterPro" id="IPR012337">
    <property type="entry name" value="RNaseH-like_sf"/>
</dbReference>
<evidence type="ECO:0000313" key="1">
    <source>
        <dbReference type="EMBL" id="GFR32717.1"/>
    </source>
</evidence>
<reference evidence="1" key="1">
    <citation type="submission" date="2020-07" db="EMBL/GenBank/DDBJ databases">
        <title>Multicomponent nature underlies the extraordinary mechanical properties of spider dragline silk.</title>
        <authorList>
            <person name="Kono N."/>
            <person name="Nakamura H."/>
            <person name="Mori M."/>
            <person name="Yoshida Y."/>
            <person name="Ohtoshi R."/>
            <person name="Malay A.D."/>
            <person name="Moran D.A.P."/>
            <person name="Tomita M."/>
            <person name="Numata K."/>
            <person name="Arakawa K."/>
        </authorList>
    </citation>
    <scope>NUCLEOTIDE SEQUENCE</scope>
</reference>
<organism evidence="1 2">
    <name type="scientific">Trichonephila clavata</name>
    <name type="common">Joro spider</name>
    <name type="synonym">Nephila clavata</name>
    <dbReference type="NCBI Taxonomy" id="2740835"/>
    <lineage>
        <taxon>Eukaryota</taxon>
        <taxon>Metazoa</taxon>
        <taxon>Ecdysozoa</taxon>
        <taxon>Arthropoda</taxon>
        <taxon>Chelicerata</taxon>
        <taxon>Arachnida</taxon>
        <taxon>Araneae</taxon>
        <taxon>Araneomorphae</taxon>
        <taxon>Entelegynae</taxon>
        <taxon>Araneoidea</taxon>
        <taxon>Nephilidae</taxon>
        <taxon>Trichonephila</taxon>
    </lineage>
</organism>
<dbReference type="AlphaFoldDB" id="A0A8X6HZD9"/>
<dbReference type="EMBL" id="BMAO01029575">
    <property type="protein sequence ID" value="GFR32717.1"/>
    <property type="molecule type" value="Genomic_DNA"/>
</dbReference>
<dbReference type="InterPro" id="IPR036397">
    <property type="entry name" value="RNaseH_sf"/>
</dbReference>
<dbReference type="GO" id="GO:0003676">
    <property type="term" value="F:nucleic acid binding"/>
    <property type="evidence" value="ECO:0007669"/>
    <property type="project" value="InterPro"/>
</dbReference>
<sequence length="170" mass="18735">MCPESDRVHIYIDGSLLKDSNSAGAGVYCHLFSFYLTTGKLTTTFYGGVAAFEVGLAQLHCHLNSFTRAVGFCDSKAEIFAVSSNSTPASSNILDCKKPLQGLSEYSKQIVLQWISGYCSVTGNELEDHLAKKGASIQQATRKAVPFIRAKRIIKKKMKDLTSVRREKFQ</sequence>
<evidence type="ECO:0000313" key="2">
    <source>
        <dbReference type="Proteomes" id="UP000887116"/>
    </source>
</evidence>
<dbReference type="SUPFAM" id="SSF53098">
    <property type="entry name" value="Ribonuclease H-like"/>
    <property type="match status" value="1"/>
</dbReference>
<gene>
    <name evidence="1" type="ORF">TNCT_285971</name>
</gene>
<name>A0A8X6HZD9_TRICU</name>
<comment type="caution">
    <text evidence="1">The sequence shown here is derived from an EMBL/GenBank/DDBJ whole genome shotgun (WGS) entry which is preliminary data.</text>
</comment>
<keyword evidence="2" id="KW-1185">Reference proteome</keyword>
<evidence type="ECO:0008006" key="3">
    <source>
        <dbReference type="Google" id="ProtNLM"/>
    </source>
</evidence>
<dbReference type="Gene3D" id="3.30.420.10">
    <property type="entry name" value="Ribonuclease H-like superfamily/Ribonuclease H"/>
    <property type="match status" value="1"/>
</dbReference>
<dbReference type="OrthoDB" id="6434129at2759"/>
<accession>A0A8X6HZD9</accession>
<protein>
    <recommendedName>
        <fullName evidence="3">RNase H type-1 domain-containing protein</fullName>
    </recommendedName>
</protein>
<proteinExistence type="predicted"/>
<dbReference type="Proteomes" id="UP000887116">
    <property type="component" value="Unassembled WGS sequence"/>
</dbReference>